<dbReference type="InterPro" id="IPR013734">
    <property type="entry name" value="TF_Nrm1/Whi5"/>
</dbReference>
<dbReference type="Pfam" id="PF08528">
    <property type="entry name" value="Whi5"/>
    <property type="match status" value="1"/>
</dbReference>
<feature type="region of interest" description="Disordered" evidence="9">
    <location>
        <begin position="300"/>
        <end position="354"/>
    </location>
</feature>
<evidence type="ECO:0000313" key="11">
    <source>
        <dbReference type="Proteomes" id="UP000800036"/>
    </source>
</evidence>
<feature type="compositionally biased region" description="Polar residues" evidence="9">
    <location>
        <begin position="250"/>
        <end position="287"/>
    </location>
</feature>
<keyword evidence="6" id="KW-0805">Transcription regulation</keyword>
<evidence type="ECO:0000256" key="4">
    <source>
        <dbReference type="ARBA" id="ARBA00022490"/>
    </source>
</evidence>
<evidence type="ECO:0000256" key="2">
    <source>
        <dbReference type="ARBA" id="ARBA00004496"/>
    </source>
</evidence>
<dbReference type="InterPro" id="IPR039198">
    <property type="entry name" value="Srl3/Whi5"/>
</dbReference>
<dbReference type="AlphaFoldDB" id="A0A6A5VLL7"/>
<dbReference type="GO" id="GO:0005737">
    <property type="term" value="C:cytoplasm"/>
    <property type="evidence" value="ECO:0007669"/>
    <property type="project" value="UniProtKB-SubCell"/>
</dbReference>
<comment type="subcellular location">
    <subcellularLocation>
        <location evidence="2">Cytoplasm</location>
    </subcellularLocation>
    <subcellularLocation>
        <location evidence="1">Nucleus</location>
    </subcellularLocation>
</comment>
<gene>
    <name evidence="10" type="ORF">BU23DRAFT_578498</name>
</gene>
<evidence type="ECO:0000256" key="9">
    <source>
        <dbReference type="SAM" id="MobiDB-lite"/>
    </source>
</evidence>
<dbReference type="PANTHER" id="PTHR28246">
    <property type="entry name" value="G1-SPECIFIC TRANSCRIPTIONAL REPRESSOR WHI5-RELATED"/>
    <property type="match status" value="1"/>
</dbReference>
<feature type="compositionally biased region" description="Low complexity" evidence="9">
    <location>
        <begin position="422"/>
        <end position="431"/>
    </location>
</feature>
<comment type="similarity">
    <text evidence="3">Belongs to the WHI5/NRM1 family.</text>
</comment>
<dbReference type="GO" id="GO:0000082">
    <property type="term" value="P:G1/S transition of mitotic cell cycle"/>
    <property type="evidence" value="ECO:0007669"/>
    <property type="project" value="InterPro"/>
</dbReference>
<keyword evidence="8" id="KW-0539">Nucleus</keyword>
<keyword evidence="11" id="KW-1185">Reference proteome</keyword>
<evidence type="ECO:0000256" key="5">
    <source>
        <dbReference type="ARBA" id="ARBA00022491"/>
    </source>
</evidence>
<dbReference type="Proteomes" id="UP000800036">
    <property type="component" value="Unassembled WGS sequence"/>
</dbReference>
<evidence type="ECO:0000256" key="8">
    <source>
        <dbReference type="ARBA" id="ARBA00023242"/>
    </source>
</evidence>
<keyword evidence="5" id="KW-0678">Repressor</keyword>
<feature type="region of interest" description="Disordered" evidence="9">
    <location>
        <begin position="380"/>
        <end position="399"/>
    </location>
</feature>
<keyword evidence="7" id="KW-0804">Transcription</keyword>
<dbReference type="GO" id="GO:0003712">
    <property type="term" value="F:transcription coregulator activity"/>
    <property type="evidence" value="ECO:0007669"/>
    <property type="project" value="TreeGrafter"/>
</dbReference>
<feature type="compositionally biased region" description="Polar residues" evidence="9">
    <location>
        <begin position="18"/>
        <end position="63"/>
    </location>
</feature>
<organism evidence="10 11">
    <name type="scientific">Bimuria novae-zelandiae CBS 107.79</name>
    <dbReference type="NCBI Taxonomy" id="1447943"/>
    <lineage>
        <taxon>Eukaryota</taxon>
        <taxon>Fungi</taxon>
        <taxon>Dikarya</taxon>
        <taxon>Ascomycota</taxon>
        <taxon>Pezizomycotina</taxon>
        <taxon>Dothideomycetes</taxon>
        <taxon>Pleosporomycetidae</taxon>
        <taxon>Pleosporales</taxon>
        <taxon>Massarineae</taxon>
        <taxon>Didymosphaeriaceae</taxon>
        <taxon>Bimuria</taxon>
    </lineage>
</organism>
<proteinExistence type="inferred from homology"/>
<evidence type="ECO:0000256" key="3">
    <source>
        <dbReference type="ARBA" id="ARBA00006922"/>
    </source>
</evidence>
<sequence>MPAPMLPLYKRDLPNSQESYMSAASSTFSAPQLPSSASNLSTSTAGDSELTSSPVSKTPSAQKTPAAHANPTSPNRSRRPAALQIDAANAPRTGDTATSPMSLDSPVMQGLKRAADGSPKGTESRNNAPAVPATGHKRNKSMEAGPSGRIGQVRDNPPVLEQTWARMRLRNVSRSLSSHHSWCLTLSAQLKTRLSYAMVKVQNNWEKQSLEELEERISQQGSPVSTSTRTPGSRPVFESPTTAERRPSGVSENSDQMMFSPGQGTPSDSSRFLRTPSSSTWHPVTNPTLNAAKNLISVTGSNSGPMLGPAPEFGSRRKRRSSGSRHPPPLLSSNQRKHYSDLGAGPQTPATPRAGILRMPSQQAEKDAVDTLLFMSSPSNSSRLAHTSADARAQRQDFALPQRRVMFESHPPGERVAGQLHSSAPASQSAAYYRAEPSR</sequence>
<dbReference type="EMBL" id="ML976666">
    <property type="protein sequence ID" value="KAF1976592.1"/>
    <property type="molecule type" value="Genomic_DNA"/>
</dbReference>
<dbReference type="GO" id="GO:0033309">
    <property type="term" value="C:SBF transcription complex"/>
    <property type="evidence" value="ECO:0007669"/>
    <property type="project" value="TreeGrafter"/>
</dbReference>
<feature type="compositionally biased region" description="Polar residues" evidence="9">
    <location>
        <begin position="218"/>
        <end position="231"/>
    </location>
</feature>
<dbReference type="OrthoDB" id="2359117at2759"/>
<evidence type="ECO:0000256" key="7">
    <source>
        <dbReference type="ARBA" id="ARBA00023163"/>
    </source>
</evidence>
<reference evidence="10" key="1">
    <citation type="journal article" date="2020" name="Stud. Mycol.">
        <title>101 Dothideomycetes genomes: a test case for predicting lifestyles and emergence of pathogens.</title>
        <authorList>
            <person name="Haridas S."/>
            <person name="Albert R."/>
            <person name="Binder M."/>
            <person name="Bloem J."/>
            <person name="Labutti K."/>
            <person name="Salamov A."/>
            <person name="Andreopoulos B."/>
            <person name="Baker S."/>
            <person name="Barry K."/>
            <person name="Bills G."/>
            <person name="Bluhm B."/>
            <person name="Cannon C."/>
            <person name="Castanera R."/>
            <person name="Culley D."/>
            <person name="Daum C."/>
            <person name="Ezra D."/>
            <person name="Gonzalez J."/>
            <person name="Henrissat B."/>
            <person name="Kuo A."/>
            <person name="Liang C."/>
            <person name="Lipzen A."/>
            <person name="Lutzoni F."/>
            <person name="Magnuson J."/>
            <person name="Mondo S."/>
            <person name="Nolan M."/>
            <person name="Ohm R."/>
            <person name="Pangilinan J."/>
            <person name="Park H.-J."/>
            <person name="Ramirez L."/>
            <person name="Alfaro M."/>
            <person name="Sun H."/>
            <person name="Tritt A."/>
            <person name="Yoshinaga Y."/>
            <person name="Zwiers L.-H."/>
            <person name="Turgeon B."/>
            <person name="Goodwin S."/>
            <person name="Spatafora J."/>
            <person name="Crous P."/>
            <person name="Grigoriev I."/>
        </authorList>
    </citation>
    <scope>NUCLEOTIDE SEQUENCE</scope>
    <source>
        <strain evidence="10">CBS 107.79</strain>
    </source>
</reference>
<feature type="region of interest" description="Disordered" evidence="9">
    <location>
        <begin position="18"/>
        <end position="155"/>
    </location>
</feature>
<accession>A0A6A5VLL7</accession>
<evidence type="ECO:0000256" key="6">
    <source>
        <dbReference type="ARBA" id="ARBA00023015"/>
    </source>
</evidence>
<evidence type="ECO:0000313" key="10">
    <source>
        <dbReference type="EMBL" id="KAF1976592.1"/>
    </source>
</evidence>
<name>A0A6A5VLL7_9PLEO</name>
<feature type="region of interest" description="Disordered" evidence="9">
    <location>
        <begin position="212"/>
        <end position="287"/>
    </location>
</feature>
<evidence type="ECO:0000256" key="1">
    <source>
        <dbReference type="ARBA" id="ARBA00004123"/>
    </source>
</evidence>
<protein>
    <submittedName>
        <fullName evidence="10">Uncharacterized protein</fullName>
    </submittedName>
</protein>
<dbReference type="PANTHER" id="PTHR28246:SF1">
    <property type="entry name" value="G1-SPECIFIC TRANSCRIPTIONAL REPRESSOR WHI5-RELATED"/>
    <property type="match status" value="1"/>
</dbReference>
<feature type="region of interest" description="Disordered" evidence="9">
    <location>
        <begin position="411"/>
        <end position="439"/>
    </location>
</feature>
<keyword evidence="4" id="KW-0963">Cytoplasm</keyword>